<name>A0A916U6I0_9ACTN</name>
<evidence type="ECO:0000256" key="2">
    <source>
        <dbReference type="ARBA" id="ARBA00024900"/>
    </source>
</evidence>
<keyword evidence="3" id="KW-0479">Metal-binding</keyword>
<organism evidence="6 7">
    <name type="scientific">Hoyosella rhizosphaerae</name>
    <dbReference type="NCBI Taxonomy" id="1755582"/>
    <lineage>
        <taxon>Bacteria</taxon>
        <taxon>Bacillati</taxon>
        <taxon>Actinomycetota</taxon>
        <taxon>Actinomycetes</taxon>
        <taxon>Mycobacteriales</taxon>
        <taxon>Hoyosellaceae</taxon>
        <taxon>Hoyosella</taxon>
    </lineage>
</organism>
<feature type="region of interest" description="Disordered" evidence="4">
    <location>
        <begin position="43"/>
        <end position="82"/>
    </location>
</feature>
<dbReference type="SUPFAM" id="SSF49329">
    <property type="entry name" value="Cu,Zn superoxide dismutase-like"/>
    <property type="match status" value="1"/>
</dbReference>
<evidence type="ECO:0000259" key="5">
    <source>
        <dbReference type="Pfam" id="PF00080"/>
    </source>
</evidence>
<keyword evidence="3" id="KW-0186">Copper</keyword>
<keyword evidence="3" id="KW-0560">Oxidoreductase</keyword>
<comment type="cofactor">
    <cofactor evidence="3">
        <name>Cu cation</name>
        <dbReference type="ChEBI" id="CHEBI:23378"/>
    </cofactor>
    <text evidence="3">Binds 1 copper ion per subunit.</text>
</comment>
<dbReference type="InterPro" id="IPR024134">
    <property type="entry name" value="SOD_Cu/Zn_/chaperone"/>
</dbReference>
<comment type="catalytic activity">
    <reaction evidence="3">
        <text>2 superoxide + 2 H(+) = H2O2 + O2</text>
        <dbReference type="Rhea" id="RHEA:20696"/>
        <dbReference type="ChEBI" id="CHEBI:15378"/>
        <dbReference type="ChEBI" id="CHEBI:15379"/>
        <dbReference type="ChEBI" id="CHEBI:16240"/>
        <dbReference type="ChEBI" id="CHEBI:18421"/>
        <dbReference type="EC" id="1.15.1.1"/>
    </reaction>
</comment>
<dbReference type="PANTHER" id="PTHR10003">
    <property type="entry name" value="SUPEROXIDE DISMUTASE CU-ZN -RELATED"/>
    <property type="match status" value="1"/>
</dbReference>
<evidence type="ECO:0000256" key="1">
    <source>
        <dbReference type="ARBA" id="ARBA00010457"/>
    </source>
</evidence>
<feature type="domain" description="Superoxide dismutase copper/zinc binding" evidence="5">
    <location>
        <begin position="99"/>
        <end position="253"/>
    </location>
</feature>
<comment type="cofactor">
    <cofactor evidence="3">
        <name>Zn(2+)</name>
        <dbReference type="ChEBI" id="CHEBI:29105"/>
    </cofactor>
    <text evidence="3">Binds 1 zinc ion per subunit.</text>
</comment>
<keyword evidence="3" id="KW-0862">Zinc</keyword>
<dbReference type="Gene3D" id="2.60.40.200">
    <property type="entry name" value="Superoxide dismutase, copper/zinc binding domain"/>
    <property type="match status" value="1"/>
</dbReference>
<proteinExistence type="inferred from homology"/>
<evidence type="ECO:0000313" key="7">
    <source>
        <dbReference type="Proteomes" id="UP000641514"/>
    </source>
</evidence>
<dbReference type="AlphaFoldDB" id="A0A916U6I0"/>
<dbReference type="GO" id="GO:0004784">
    <property type="term" value="F:superoxide dismutase activity"/>
    <property type="evidence" value="ECO:0007669"/>
    <property type="project" value="UniProtKB-EC"/>
</dbReference>
<comment type="similarity">
    <text evidence="1 3">Belongs to the Cu-Zn superoxide dismutase family.</text>
</comment>
<reference evidence="6" key="2">
    <citation type="submission" date="2020-09" db="EMBL/GenBank/DDBJ databases">
        <authorList>
            <person name="Sun Q."/>
            <person name="Zhou Y."/>
        </authorList>
    </citation>
    <scope>NUCLEOTIDE SEQUENCE</scope>
    <source>
        <strain evidence="6">CGMCC 1.15478</strain>
    </source>
</reference>
<dbReference type="NCBIfam" id="NF047631">
    <property type="entry name" value="SodCMycob"/>
    <property type="match status" value="1"/>
</dbReference>
<dbReference type="GO" id="GO:0005507">
    <property type="term" value="F:copper ion binding"/>
    <property type="evidence" value="ECO:0007669"/>
    <property type="project" value="InterPro"/>
</dbReference>
<evidence type="ECO:0000256" key="4">
    <source>
        <dbReference type="SAM" id="MobiDB-lite"/>
    </source>
</evidence>
<accession>A0A916U6I0</accession>
<comment type="caution">
    <text evidence="6">The sequence shown here is derived from an EMBL/GenBank/DDBJ whole genome shotgun (WGS) entry which is preliminary data.</text>
</comment>
<feature type="compositionally biased region" description="Acidic residues" evidence="4">
    <location>
        <begin position="66"/>
        <end position="79"/>
    </location>
</feature>
<dbReference type="InterPro" id="IPR001424">
    <property type="entry name" value="SOD_Cu_Zn_dom"/>
</dbReference>
<gene>
    <name evidence="6" type="primary">sodC</name>
    <name evidence="6" type="ORF">GCM10011410_12630</name>
</gene>
<protein>
    <recommendedName>
        <fullName evidence="3">Superoxide dismutase [Cu-Zn]</fullName>
        <ecNumber evidence="3">1.15.1.1</ecNumber>
    </recommendedName>
</protein>
<dbReference type="Proteomes" id="UP000641514">
    <property type="component" value="Unassembled WGS sequence"/>
</dbReference>
<dbReference type="PROSITE" id="PS00332">
    <property type="entry name" value="SOD_CU_ZN_2"/>
    <property type="match status" value="1"/>
</dbReference>
<dbReference type="EC" id="1.15.1.1" evidence="3"/>
<comment type="function">
    <text evidence="2">Destroys radicals which are normally produced within the cells and which are toxic to biological systems. May play a role in favoring mycobacterial survival in phagocytes.</text>
</comment>
<sequence>MMASHARRTVLSQGFAWRKTGTVAGVFAAGAVLLSSCAAPFEAPSDMTEEPPAPPVWTGQPAPPGYDDDHDDDHDEEPTDGPARTLQANLALADGSEIGTVTFTETRDYLRVRAQIRGDSDTVTPGFKGFHIHEFGVCEPDSEAPDGESTGDFLSAGGHLMLEGATHSGTGMSGDLTSLHILEDGTGELVTLTDRVTIDDLLLGDGTSVIVHEGPDNFTNIPDRYVLPDGGSVPDEQTLATGDAGPRIACGVIETR</sequence>
<dbReference type="InterPro" id="IPR018152">
    <property type="entry name" value="SOD_Cu/Zn_BS"/>
</dbReference>
<dbReference type="EMBL" id="BMJH01000001">
    <property type="protein sequence ID" value="GGC61621.1"/>
    <property type="molecule type" value="Genomic_DNA"/>
</dbReference>
<dbReference type="InterPro" id="IPR036423">
    <property type="entry name" value="SOD-like_Cu/Zn_dom_sf"/>
</dbReference>
<evidence type="ECO:0000313" key="6">
    <source>
        <dbReference type="EMBL" id="GGC61621.1"/>
    </source>
</evidence>
<dbReference type="Pfam" id="PF00080">
    <property type="entry name" value="Sod_Cu"/>
    <property type="match status" value="1"/>
</dbReference>
<keyword evidence="7" id="KW-1185">Reference proteome</keyword>
<reference evidence="6" key="1">
    <citation type="journal article" date="2014" name="Int. J. Syst. Evol. Microbiol.">
        <title>Complete genome sequence of Corynebacterium casei LMG S-19264T (=DSM 44701T), isolated from a smear-ripened cheese.</title>
        <authorList>
            <consortium name="US DOE Joint Genome Institute (JGI-PGF)"/>
            <person name="Walter F."/>
            <person name="Albersmeier A."/>
            <person name="Kalinowski J."/>
            <person name="Ruckert C."/>
        </authorList>
    </citation>
    <scope>NUCLEOTIDE SEQUENCE</scope>
    <source>
        <strain evidence="6">CGMCC 1.15478</strain>
    </source>
</reference>
<evidence type="ECO:0000256" key="3">
    <source>
        <dbReference type="RuleBase" id="RU000393"/>
    </source>
</evidence>